<name>A0A5B8A0L4_9BACT</name>
<gene>
    <name evidence="2" type="ORF">FHG12_05870</name>
</gene>
<accession>A0A5B8A0L4</accession>
<dbReference type="Pfam" id="PF13568">
    <property type="entry name" value="OMP_b-brl_2"/>
    <property type="match status" value="1"/>
</dbReference>
<evidence type="ECO:0000313" key="3">
    <source>
        <dbReference type="Proteomes" id="UP000305398"/>
    </source>
</evidence>
<proteinExistence type="predicted"/>
<dbReference type="OrthoDB" id="838174at2"/>
<dbReference type="AlphaFoldDB" id="A0A5B8A0L4"/>
<evidence type="ECO:0000313" key="2">
    <source>
        <dbReference type="EMBL" id="QDA59662.1"/>
    </source>
</evidence>
<reference evidence="2 3" key="1">
    <citation type="submission" date="2019-06" db="EMBL/GenBank/DDBJ databases">
        <authorList>
            <person name="Srinivasan S."/>
        </authorList>
    </citation>
    <scope>NUCLEOTIDE SEQUENCE [LARGE SCALE GENOMIC DNA]</scope>
    <source>
        <strain evidence="2 3">17J68-5</strain>
    </source>
</reference>
<dbReference type="EMBL" id="CP040896">
    <property type="protein sequence ID" value="QDA59662.1"/>
    <property type="molecule type" value="Genomic_DNA"/>
</dbReference>
<dbReference type="Proteomes" id="UP000305398">
    <property type="component" value="Chromosome"/>
</dbReference>
<dbReference type="InterPro" id="IPR025665">
    <property type="entry name" value="Beta-barrel_OMP_2"/>
</dbReference>
<organism evidence="2 3">
    <name type="scientific">Hymenobacter jejuensis</name>
    <dbReference type="NCBI Taxonomy" id="2502781"/>
    <lineage>
        <taxon>Bacteria</taxon>
        <taxon>Pseudomonadati</taxon>
        <taxon>Bacteroidota</taxon>
        <taxon>Cytophagia</taxon>
        <taxon>Cytophagales</taxon>
        <taxon>Hymenobacteraceae</taxon>
        <taxon>Hymenobacter</taxon>
    </lineage>
</organism>
<keyword evidence="3" id="KW-1185">Reference proteome</keyword>
<feature type="domain" description="Outer membrane protein beta-barrel" evidence="1">
    <location>
        <begin position="22"/>
        <end position="166"/>
    </location>
</feature>
<evidence type="ECO:0000259" key="1">
    <source>
        <dbReference type="Pfam" id="PF13568"/>
    </source>
</evidence>
<protein>
    <submittedName>
        <fullName evidence="2">PorT family protein</fullName>
    </submittedName>
</protein>
<sequence>MKKVTLTLLLATLASVGYGQGVRLGLKLGGSLTNAVGSDIVGSSLQVGGHGGITANVGITKNFSLQPEALFSMKGDQATSYGPSIRARLYYIDVPVVLKYTRDDVFFEAGPQGGYLLSYQDNTGFTTKTPTPFRTLDYGYVLGFGYQDPGGFSVGWRYNGGLTNVYRDVDFGDGVVTTKGRNNAIQLYIAYRFPALFGGKKAAVEEDTKKPAPK</sequence>
<dbReference type="RefSeq" id="WP_139514842.1">
    <property type="nucleotide sequence ID" value="NZ_CP040896.1"/>
</dbReference>
<dbReference type="KEGG" id="hyj:FHG12_05870"/>